<gene>
    <name evidence="4" type="ORF">Scep_027621</name>
</gene>
<dbReference type="Gene3D" id="3.80.10.10">
    <property type="entry name" value="Ribonuclease Inhibitor"/>
    <property type="match status" value="2"/>
</dbReference>
<comment type="caution">
    <text evidence="4">The sequence shown here is derived from an EMBL/GenBank/DDBJ whole genome shotgun (WGS) entry which is preliminary data.</text>
</comment>
<dbReference type="Proteomes" id="UP001419268">
    <property type="component" value="Unassembled WGS sequence"/>
</dbReference>
<evidence type="ECO:0000313" key="5">
    <source>
        <dbReference type="Proteomes" id="UP001419268"/>
    </source>
</evidence>
<dbReference type="SUPFAM" id="SSF52075">
    <property type="entry name" value="Outer arm dynein light chain 1"/>
    <property type="match status" value="1"/>
</dbReference>
<evidence type="ECO:0000313" key="4">
    <source>
        <dbReference type="EMBL" id="KAK9088539.1"/>
    </source>
</evidence>
<proteinExistence type="predicted"/>
<reference evidence="4 5" key="1">
    <citation type="submission" date="2024-01" db="EMBL/GenBank/DDBJ databases">
        <title>Genome assemblies of Stephania.</title>
        <authorList>
            <person name="Yang L."/>
        </authorList>
    </citation>
    <scope>NUCLEOTIDE SEQUENCE [LARGE SCALE GENOMIC DNA]</scope>
    <source>
        <strain evidence="4">JXDWG</strain>
        <tissue evidence="4">Leaf</tissue>
    </source>
</reference>
<dbReference type="EMBL" id="JBBNAG010000012">
    <property type="protein sequence ID" value="KAK9088539.1"/>
    <property type="molecule type" value="Genomic_DNA"/>
</dbReference>
<keyword evidence="1" id="KW-0433">Leucine-rich repeat</keyword>
<sequence length="461" mass="53024">MKNLQILDLSENESLETLPDLMGEYMEHLKHLNLSGCDISSLHGEFFRGMKNLQFLDFNTNSKDMVTIPDSVGNFEQLRHLNLSGNEGLKVLPESLGNLTKLETLKLNYCRGLITLPRSTSKLCSLKRLENERCWRLWGMPIRIGQGLRRLEKLSLWLWVWGSEESENIEGLRGLNLLGGSLFIKIEVLRKEDDVALHDVEEEVLTNKTNLSELVIWFSYNGGDDVSSSSEQVLRILKPPSNIESLSIESYKGRRFPEWMEMRDPHSSSSFPRLGTIQLNGIKYVEEWVLNWRHKKECLPAFQYLNIMNCYRLKGLPKELGNLATLKSLYVYDCKELVSVPQLICLEALSINECKELVSMPQLDLMTFFKELTISECLKLKFVFHGLRHLTSLQRLRINECPRVVIPKEELDPLVALRGPSILDWVDKKLIHQDSTTTSETRGKQVLQLPYYGDNAHDVSD</sequence>
<evidence type="ECO:0000256" key="1">
    <source>
        <dbReference type="ARBA" id="ARBA00022614"/>
    </source>
</evidence>
<dbReference type="InterPro" id="IPR032675">
    <property type="entry name" value="LRR_dom_sf"/>
</dbReference>
<name>A0AAP0EGQ4_9MAGN</name>
<evidence type="ECO:0000259" key="3">
    <source>
        <dbReference type="Pfam" id="PF23598"/>
    </source>
</evidence>
<dbReference type="SMART" id="SM00369">
    <property type="entry name" value="LRR_TYP"/>
    <property type="match status" value="3"/>
</dbReference>
<keyword evidence="5" id="KW-1185">Reference proteome</keyword>
<evidence type="ECO:0000256" key="2">
    <source>
        <dbReference type="ARBA" id="ARBA00022737"/>
    </source>
</evidence>
<dbReference type="SUPFAM" id="SSF52058">
    <property type="entry name" value="L domain-like"/>
    <property type="match status" value="1"/>
</dbReference>
<organism evidence="4 5">
    <name type="scientific">Stephania cephalantha</name>
    <dbReference type="NCBI Taxonomy" id="152367"/>
    <lineage>
        <taxon>Eukaryota</taxon>
        <taxon>Viridiplantae</taxon>
        <taxon>Streptophyta</taxon>
        <taxon>Embryophyta</taxon>
        <taxon>Tracheophyta</taxon>
        <taxon>Spermatophyta</taxon>
        <taxon>Magnoliopsida</taxon>
        <taxon>Ranunculales</taxon>
        <taxon>Menispermaceae</taxon>
        <taxon>Menispermoideae</taxon>
        <taxon>Cissampelideae</taxon>
        <taxon>Stephania</taxon>
    </lineage>
</organism>
<dbReference type="InterPro" id="IPR055414">
    <property type="entry name" value="LRR_R13L4/SHOC2-like"/>
</dbReference>
<dbReference type="PANTHER" id="PTHR47186">
    <property type="entry name" value="LEUCINE-RICH REPEAT-CONTAINING PROTEIN 57"/>
    <property type="match status" value="1"/>
</dbReference>
<feature type="domain" description="Disease resistance R13L4/SHOC-2-like LRR" evidence="3">
    <location>
        <begin position="29"/>
        <end position="279"/>
    </location>
</feature>
<keyword evidence="2" id="KW-0677">Repeat</keyword>
<accession>A0AAP0EGQ4</accession>
<protein>
    <recommendedName>
        <fullName evidence="3">Disease resistance R13L4/SHOC-2-like LRR domain-containing protein</fullName>
    </recommendedName>
</protein>
<dbReference type="AlphaFoldDB" id="A0AAP0EGQ4"/>
<dbReference type="Pfam" id="PF23598">
    <property type="entry name" value="LRR_14"/>
    <property type="match status" value="1"/>
</dbReference>
<dbReference type="PANTHER" id="PTHR47186:SF13">
    <property type="entry name" value="DISEASE RESISTANCE PROTEIN RGA3"/>
    <property type="match status" value="1"/>
</dbReference>
<dbReference type="InterPro" id="IPR003591">
    <property type="entry name" value="Leu-rich_rpt_typical-subtyp"/>
</dbReference>